<evidence type="ECO:0000313" key="9">
    <source>
        <dbReference type="Proteomes" id="UP000000740"/>
    </source>
</evidence>
<keyword evidence="9" id="KW-1185">Reference proteome</keyword>
<reference evidence="8 9" key="1">
    <citation type="journal article" date="2016" name="Stand. Genomic Sci.">
        <title>Complete genome sequence of the Antarctic Halorubrum lacusprofundi type strain ACAM 34.</title>
        <authorList>
            <person name="Anderson I.J."/>
            <person name="DasSarma P."/>
            <person name="Lucas S."/>
            <person name="Copeland A."/>
            <person name="Lapidus A."/>
            <person name="Del Rio T.G."/>
            <person name="Tice H."/>
            <person name="Dalin E."/>
            <person name="Bruce D.C."/>
            <person name="Goodwin L."/>
            <person name="Pitluck S."/>
            <person name="Sims D."/>
            <person name="Brettin T.S."/>
            <person name="Detter J.C."/>
            <person name="Han C.S."/>
            <person name="Larimer F."/>
            <person name="Hauser L."/>
            <person name="Land M."/>
            <person name="Ivanova N."/>
            <person name="Richardson P."/>
            <person name="Cavicchioli R."/>
            <person name="DasSarma S."/>
            <person name="Woese C.R."/>
            <person name="Kyrpides N.C."/>
        </authorList>
    </citation>
    <scope>NUCLEOTIDE SEQUENCE [LARGE SCALE GENOMIC DNA]</scope>
    <source>
        <strain evidence="9">ATCC 49239 / DSM 5036 / JCM 8891 / ACAM 34</strain>
    </source>
</reference>
<protein>
    <recommendedName>
        <fullName evidence="1">site-specific DNA-methyltransferase (adenine-specific)</fullName>
        <ecNumber evidence="1">2.1.1.72</ecNumber>
    </recommendedName>
</protein>
<dbReference type="SUPFAM" id="SSF53335">
    <property type="entry name" value="S-adenosyl-L-methionine-dependent methyltransferases"/>
    <property type="match status" value="1"/>
</dbReference>
<keyword evidence="6" id="KW-0175">Coiled coil</keyword>
<dbReference type="REBASE" id="20079">
    <property type="entry name" value="Hla49239ORF3219P"/>
</dbReference>
<sequence>MPPQSATSATEFVEQAFETTVDDHARADLLQIIDDAVSTLRKKMKKDETVERMLRSGGGGSYVLKSSMTRDGLQPEPFTQSAVIEPLLDKLGYDYDTEAGGLSGGRTEVADYTISLRDYDDIDSTRLLIEAEPINKDLDSRKHGAGQVRSWLSQREFESDFGFATDGLRWMFIRYDPDSYTHNVIEEVDLQPVFVALFENQVGPREPLEEAVFDADLERVDTLLRTFEFANFRSIAGEARQVIKQKQEEITDEFYDDYIRYVFGIVNESEETPRSLTHDGVIAPEGATADDTRLFSVEMMNRLIFIKFLEDKGIVRPDLLQSILDTYEDGLYTDSLYQQFIQPLFYDVLNKRPDKRSPQIQDIELFADIPYLNGGLFRPSIQHDGSDDREQFKEADFDVRNSILRSILELLESYSFSTDGSVTDLDPSVLGNVFEKTINYITADNADQNKELGAYYTPKEITRFSAERTVRPALFDRLKQVVIEERGWPEAELENYDTVYELIESLPASMDLITTLLGEVDNFRVVDPACGSGHFLTSVLEEIVGVRRALWAHTDSYPHEQALKKTTVQHNIYGVDIVGPAVEIAKLRCWLSVIAELQQEDLESMDQEELALPNIAFNLRQGNSLIGYTGFPETTEDGDGYTLDSFNEDTVRTRYENIIDEITAYEEAIESEQAEQHRKEANRLLENARDELVDDVKDEFVAAGVDDITPEKVETFDPFHWVLEYAEVYSDGGFDVIVGNPPWDRLSPRRDDYFSRFDSAFRTLMPDEKQERQEELLTDPEIAEGWEEYKRETEIFATYFKNSDSYELQQPKVAGRTAATESDLSALFLERVFQIARDDGYLAQILPGAIFNGLSTKDLRLHLLDETSIDSLVTFENNGIFSDIDNRYNFGVVTFENQGETTDVRGIFKQTDVDILQNFEDQALSLSRRVLRNYSPEAAIFPYLQSQQEVDVLDTILQHPPISEEIGSSWYVEPYRELDRGNDVDRFVEDEEEGDYPVLGGSNIFQFAYSDAYFGVESPKFWSVDEDKDPELSAKKRIRGKNLRKLKRAVYDAFDGTGSQVGFVNDLLEKRRSKELSDEDVLLDCTEYRIVYRDIARSTDERTMISTVIPKGVVCHDKAPQLRPYSIEPSEKDLSEDTLHSAYKRIYSDEELFVATGLLNSLPFDFLMRTKIDSTVVFYKLKESQAPRLTKGDEWFEYIWRRSARLNCYGDEFAEMRDRLDGIEPVVDVTERRRVQAELDAAAFHAYGLNHEQTAFVLGDFHRVQSPRLMDEDYFQLVLEKYEQLAEVEVEQVQESTQ</sequence>
<dbReference type="GeneID" id="7399345"/>
<dbReference type="PANTHER" id="PTHR33841:SF1">
    <property type="entry name" value="DNA METHYLTRANSFERASE A"/>
    <property type="match status" value="1"/>
</dbReference>
<keyword evidence="2" id="KW-0489">Methyltransferase</keyword>
<dbReference type="RefSeq" id="WP_015911597.1">
    <property type="nucleotide sequence ID" value="NC_012028.1"/>
</dbReference>
<feature type="domain" description="Type II methyltransferase M.TaqI-like" evidence="7">
    <location>
        <begin position="813"/>
        <end position="881"/>
    </location>
</feature>
<dbReference type="GO" id="GO:0006304">
    <property type="term" value="P:DNA modification"/>
    <property type="evidence" value="ECO:0007669"/>
    <property type="project" value="InterPro"/>
</dbReference>
<dbReference type="Gene3D" id="3.40.50.150">
    <property type="entry name" value="Vaccinia Virus protein VP39"/>
    <property type="match status" value="1"/>
</dbReference>
<dbReference type="InterPro" id="IPR011639">
    <property type="entry name" value="MethylTrfase_TaqI-like_dom"/>
</dbReference>
<dbReference type="Pfam" id="PF07669">
    <property type="entry name" value="Eco57I"/>
    <property type="match status" value="2"/>
</dbReference>
<comment type="catalytic activity">
    <reaction evidence="5">
        <text>a 2'-deoxyadenosine in DNA + S-adenosyl-L-methionine = an N(6)-methyl-2'-deoxyadenosine in DNA + S-adenosyl-L-homocysteine + H(+)</text>
        <dbReference type="Rhea" id="RHEA:15197"/>
        <dbReference type="Rhea" id="RHEA-COMP:12418"/>
        <dbReference type="Rhea" id="RHEA-COMP:12419"/>
        <dbReference type="ChEBI" id="CHEBI:15378"/>
        <dbReference type="ChEBI" id="CHEBI:57856"/>
        <dbReference type="ChEBI" id="CHEBI:59789"/>
        <dbReference type="ChEBI" id="CHEBI:90615"/>
        <dbReference type="ChEBI" id="CHEBI:90616"/>
        <dbReference type="EC" id="2.1.1.72"/>
    </reaction>
</comment>
<evidence type="ECO:0000313" key="8">
    <source>
        <dbReference type="EMBL" id="ACM58752.1"/>
    </source>
</evidence>
<dbReference type="PRINTS" id="PR00507">
    <property type="entry name" value="N12N6MTFRASE"/>
</dbReference>
<keyword evidence="4" id="KW-0949">S-adenosyl-L-methionine</keyword>
<evidence type="ECO:0000256" key="3">
    <source>
        <dbReference type="ARBA" id="ARBA00022679"/>
    </source>
</evidence>
<dbReference type="PROSITE" id="PS00092">
    <property type="entry name" value="N6_MTASE"/>
    <property type="match status" value="1"/>
</dbReference>
<dbReference type="eggNOG" id="arCOG04814">
    <property type="taxonomic scope" value="Archaea"/>
</dbReference>
<evidence type="ECO:0000256" key="6">
    <source>
        <dbReference type="SAM" id="Coils"/>
    </source>
</evidence>
<dbReference type="EMBL" id="CP001366">
    <property type="protein sequence ID" value="ACM58752.1"/>
    <property type="molecule type" value="Genomic_DNA"/>
</dbReference>
<dbReference type="Proteomes" id="UP000000740">
    <property type="component" value="Chromosome 2"/>
</dbReference>
<dbReference type="KEGG" id="hla:Hlac_3219"/>
<name>B9LVN9_HALLT</name>
<accession>B9LVN9</accession>
<feature type="domain" description="Type II methyltransferase M.TaqI-like" evidence="7">
    <location>
        <begin position="570"/>
        <end position="751"/>
    </location>
</feature>
<dbReference type="InterPro" id="IPR029063">
    <property type="entry name" value="SAM-dependent_MTases_sf"/>
</dbReference>
<gene>
    <name evidence="8" type="ordered locus">Hlac_3219</name>
</gene>
<dbReference type="GO" id="GO:0003676">
    <property type="term" value="F:nucleic acid binding"/>
    <property type="evidence" value="ECO:0007669"/>
    <property type="project" value="InterPro"/>
</dbReference>
<dbReference type="EC" id="2.1.1.72" evidence="1"/>
<evidence type="ECO:0000259" key="7">
    <source>
        <dbReference type="Pfam" id="PF07669"/>
    </source>
</evidence>
<dbReference type="HOGENOM" id="CLU_262519_0_0_2"/>
<organism evidence="8 9">
    <name type="scientific">Halorubrum lacusprofundi (strain ATCC 49239 / DSM 5036 / JCM 8891 / ACAM 34)</name>
    <dbReference type="NCBI Taxonomy" id="416348"/>
    <lineage>
        <taxon>Archaea</taxon>
        <taxon>Methanobacteriati</taxon>
        <taxon>Methanobacteriota</taxon>
        <taxon>Stenosarchaea group</taxon>
        <taxon>Halobacteria</taxon>
        <taxon>Halobacteriales</taxon>
        <taxon>Haloferacaceae</taxon>
        <taxon>Halorubrum</taxon>
    </lineage>
</organism>
<feature type="coiled-coil region" evidence="6">
    <location>
        <begin position="655"/>
        <end position="698"/>
    </location>
</feature>
<dbReference type="PANTHER" id="PTHR33841">
    <property type="entry name" value="DNA METHYLTRANSFERASE YEEA-RELATED"/>
    <property type="match status" value="1"/>
</dbReference>
<proteinExistence type="predicted"/>
<evidence type="ECO:0000256" key="2">
    <source>
        <dbReference type="ARBA" id="ARBA00022603"/>
    </source>
</evidence>
<keyword evidence="3" id="KW-0808">Transferase</keyword>
<dbReference type="GO" id="GO:0009007">
    <property type="term" value="F:site-specific DNA-methyltransferase (adenine-specific) activity"/>
    <property type="evidence" value="ECO:0007669"/>
    <property type="project" value="UniProtKB-EC"/>
</dbReference>
<evidence type="ECO:0000256" key="1">
    <source>
        <dbReference type="ARBA" id="ARBA00011900"/>
    </source>
</evidence>
<dbReference type="GO" id="GO:0032259">
    <property type="term" value="P:methylation"/>
    <property type="evidence" value="ECO:0007669"/>
    <property type="project" value="UniProtKB-KW"/>
</dbReference>
<evidence type="ECO:0000256" key="4">
    <source>
        <dbReference type="ARBA" id="ARBA00022691"/>
    </source>
</evidence>
<dbReference type="InterPro" id="IPR002052">
    <property type="entry name" value="DNA_methylase_N6_adenine_CS"/>
</dbReference>
<dbReference type="InterPro" id="IPR050953">
    <property type="entry name" value="N4_N6_ade-DNA_methylase"/>
</dbReference>
<evidence type="ECO:0000256" key="5">
    <source>
        <dbReference type="ARBA" id="ARBA00047942"/>
    </source>
</evidence>